<keyword evidence="8" id="KW-1185">Reference proteome</keyword>
<dbReference type="InterPro" id="IPR036271">
    <property type="entry name" value="Tet_transcr_reg_TetR-rel_C_sf"/>
</dbReference>
<sequence length="224" mass="24819">MARTTGSDGERTEAAIREAALKLIARHGYDAVSMRQLGEEVGVQAAALYRYFPTKEDLLFTLMRDHMVGLIASWDAARPAARDPLGGLSTFVRNHIGFHVARRHSTHVSNLELRSLSPARLTEVLRLRNSYEKELRRILREGAESGAFAIDDVELTAMAIIQMITGVIVWFRPDERLSVEEVAETYHTMTMRLVGAASSTGVFRDTPTPYPSPLPAAGKGKARE</sequence>
<gene>
    <name evidence="7" type="ORF">SAMN02982922_2859</name>
</gene>
<feature type="DNA-binding region" description="H-T-H motif" evidence="4">
    <location>
        <begin position="33"/>
        <end position="52"/>
    </location>
</feature>
<keyword evidence="1" id="KW-0805">Transcription regulation</keyword>
<evidence type="ECO:0000256" key="3">
    <source>
        <dbReference type="ARBA" id="ARBA00023163"/>
    </source>
</evidence>
<dbReference type="RefSeq" id="WP_085464756.1">
    <property type="nucleotide sequence ID" value="NZ_FXBL01000004.1"/>
</dbReference>
<dbReference type="InterPro" id="IPR023772">
    <property type="entry name" value="DNA-bd_HTH_TetR-type_CS"/>
</dbReference>
<keyword evidence="2 4" id="KW-0238">DNA-binding</keyword>
<dbReference type="Gene3D" id="1.10.357.10">
    <property type="entry name" value="Tetracycline Repressor, domain 2"/>
    <property type="match status" value="1"/>
</dbReference>
<evidence type="ECO:0000313" key="8">
    <source>
        <dbReference type="Proteomes" id="UP000193083"/>
    </source>
</evidence>
<proteinExistence type="predicted"/>
<feature type="region of interest" description="Disordered" evidence="5">
    <location>
        <begin position="202"/>
        <end position="224"/>
    </location>
</feature>
<evidence type="ECO:0000256" key="2">
    <source>
        <dbReference type="ARBA" id="ARBA00023125"/>
    </source>
</evidence>
<dbReference type="Pfam" id="PF17932">
    <property type="entry name" value="TetR_C_24"/>
    <property type="match status" value="1"/>
</dbReference>
<evidence type="ECO:0000256" key="4">
    <source>
        <dbReference type="PROSITE-ProRule" id="PRU00335"/>
    </source>
</evidence>
<dbReference type="PROSITE" id="PS50977">
    <property type="entry name" value="HTH_TETR_2"/>
    <property type="match status" value="1"/>
</dbReference>
<evidence type="ECO:0000313" key="7">
    <source>
        <dbReference type="EMBL" id="SMH43291.1"/>
    </source>
</evidence>
<evidence type="ECO:0000259" key="6">
    <source>
        <dbReference type="PROSITE" id="PS50977"/>
    </source>
</evidence>
<dbReference type="InterPro" id="IPR050109">
    <property type="entry name" value="HTH-type_TetR-like_transc_reg"/>
</dbReference>
<evidence type="ECO:0000256" key="1">
    <source>
        <dbReference type="ARBA" id="ARBA00023015"/>
    </source>
</evidence>
<dbReference type="EMBL" id="FXBL01000004">
    <property type="protein sequence ID" value="SMH43291.1"/>
    <property type="molecule type" value="Genomic_DNA"/>
</dbReference>
<dbReference type="SUPFAM" id="SSF46689">
    <property type="entry name" value="Homeodomain-like"/>
    <property type="match status" value="1"/>
</dbReference>
<accession>A0A1X7NY36</accession>
<dbReference type="SUPFAM" id="SSF48498">
    <property type="entry name" value="Tetracyclin repressor-like, C-terminal domain"/>
    <property type="match status" value="1"/>
</dbReference>
<dbReference type="InterPro" id="IPR009057">
    <property type="entry name" value="Homeodomain-like_sf"/>
</dbReference>
<feature type="domain" description="HTH tetR-type" evidence="6">
    <location>
        <begin position="10"/>
        <end position="70"/>
    </location>
</feature>
<dbReference type="PRINTS" id="PR00455">
    <property type="entry name" value="HTHTETR"/>
</dbReference>
<dbReference type="InterPro" id="IPR001647">
    <property type="entry name" value="HTH_TetR"/>
</dbReference>
<dbReference type="GO" id="GO:0003700">
    <property type="term" value="F:DNA-binding transcription factor activity"/>
    <property type="evidence" value="ECO:0007669"/>
    <property type="project" value="TreeGrafter"/>
</dbReference>
<dbReference type="InterPro" id="IPR041490">
    <property type="entry name" value="KstR2_TetR_C"/>
</dbReference>
<name>A0A1X7NY36_9HYPH</name>
<dbReference type="AlphaFoldDB" id="A0A1X7NY36"/>
<keyword evidence="3" id="KW-0804">Transcription</keyword>
<dbReference type="PROSITE" id="PS01081">
    <property type="entry name" value="HTH_TETR_1"/>
    <property type="match status" value="1"/>
</dbReference>
<reference evidence="7 8" key="1">
    <citation type="submission" date="2017-04" db="EMBL/GenBank/DDBJ databases">
        <authorList>
            <person name="Afonso C.L."/>
            <person name="Miller P.J."/>
            <person name="Scott M.A."/>
            <person name="Spackman E."/>
            <person name="Goraichik I."/>
            <person name="Dimitrov K.M."/>
            <person name="Suarez D.L."/>
            <person name="Swayne D.E."/>
        </authorList>
    </citation>
    <scope>NUCLEOTIDE SEQUENCE [LARGE SCALE GENOMIC DNA]</scope>
    <source>
        <strain evidence="7 8">B5P</strain>
    </source>
</reference>
<dbReference type="Proteomes" id="UP000193083">
    <property type="component" value="Unassembled WGS sequence"/>
</dbReference>
<evidence type="ECO:0000256" key="5">
    <source>
        <dbReference type="SAM" id="MobiDB-lite"/>
    </source>
</evidence>
<dbReference type="PANTHER" id="PTHR30055">
    <property type="entry name" value="HTH-TYPE TRANSCRIPTIONAL REGULATOR RUTR"/>
    <property type="match status" value="1"/>
</dbReference>
<dbReference type="Pfam" id="PF00440">
    <property type="entry name" value="TetR_N"/>
    <property type="match status" value="1"/>
</dbReference>
<dbReference type="PANTHER" id="PTHR30055:SF240">
    <property type="entry name" value="HTH-TYPE TRANSCRIPTIONAL REGULATOR ACRR"/>
    <property type="match status" value="1"/>
</dbReference>
<protein>
    <submittedName>
        <fullName evidence="7">Transcriptional regulator, TetR family</fullName>
    </submittedName>
</protein>
<dbReference type="GO" id="GO:0000976">
    <property type="term" value="F:transcription cis-regulatory region binding"/>
    <property type="evidence" value="ECO:0007669"/>
    <property type="project" value="TreeGrafter"/>
</dbReference>
<organism evidence="7 8">
    <name type="scientific">Mesorhizobium australicum</name>
    <dbReference type="NCBI Taxonomy" id="536018"/>
    <lineage>
        <taxon>Bacteria</taxon>
        <taxon>Pseudomonadati</taxon>
        <taxon>Pseudomonadota</taxon>
        <taxon>Alphaproteobacteria</taxon>
        <taxon>Hyphomicrobiales</taxon>
        <taxon>Phyllobacteriaceae</taxon>
        <taxon>Mesorhizobium</taxon>
    </lineage>
</organism>
<dbReference type="OrthoDB" id="9779746at2"/>